<accession>A0A6J5VG45</accession>
<dbReference type="EMBL" id="CAEKKB010000007">
    <property type="protein sequence ID" value="CAB4318428.1"/>
    <property type="molecule type" value="Genomic_DNA"/>
</dbReference>
<gene>
    <name evidence="1" type="ORF">CURHAP_LOCUS46142</name>
    <name evidence="2" type="ORF">ORAREDHAP_LOCUS45484</name>
</gene>
<keyword evidence="4" id="KW-1185">Reference proteome</keyword>
<reference evidence="1 3" key="2">
    <citation type="submission" date="2020-05" db="EMBL/GenBank/DDBJ databases">
        <authorList>
            <person name="Campoy J."/>
            <person name="Schneeberger K."/>
            <person name="Spophaly S."/>
        </authorList>
    </citation>
    <scope>NUCLEOTIDE SEQUENCE [LARGE SCALE GENOMIC DNA]</scope>
    <source>
        <strain evidence="1">PruArmRojPasFocal</strain>
    </source>
</reference>
<sequence length="296" mass="33340">MKLLLWKLDPWIINWQKCGVAEEYNCARDVDGCVGRSLTIELKVVMQLSFHFKQQNTRAFFSRSNDNINFKNWHPWLKWICWALRLILETTMRIYHNVVTSWMLFQRIYPNAMCEDVGCELSEDLSQCDHSLGIKKPKLEIILPDITYAFFLSHSQGSEGNQATLGQGILAERVSLYDEGKRDYFHLERMLVGQDLATSCVGYLSLGYSTPFLLLGASYMYLSLAAAKAAVISVGEEIVTLGLPSRICLWFLSSPVQESASASGTTKAAVKKMHLIIIPSFENGTGQNSPSFPFSA</sequence>
<name>A0A6J5VG45_PRUAR</name>
<dbReference type="EMBL" id="CAEKDK010000007">
    <property type="protein sequence ID" value="CAB4288059.1"/>
    <property type="molecule type" value="Genomic_DNA"/>
</dbReference>
<dbReference type="AlphaFoldDB" id="A0A6J5VG45"/>
<organism evidence="1 3">
    <name type="scientific">Prunus armeniaca</name>
    <name type="common">Apricot</name>
    <name type="synonym">Armeniaca vulgaris</name>
    <dbReference type="NCBI Taxonomy" id="36596"/>
    <lineage>
        <taxon>Eukaryota</taxon>
        <taxon>Viridiplantae</taxon>
        <taxon>Streptophyta</taxon>
        <taxon>Embryophyta</taxon>
        <taxon>Tracheophyta</taxon>
        <taxon>Spermatophyta</taxon>
        <taxon>Magnoliopsida</taxon>
        <taxon>eudicotyledons</taxon>
        <taxon>Gunneridae</taxon>
        <taxon>Pentapetalae</taxon>
        <taxon>rosids</taxon>
        <taxon>fabids</taxon>
        <taxon>Rosales</taxon>
        <taxon>Rosaceae</taxon>
        <taxon>Amygdaloideae</taxon>
        <taxon>Amygdaleae</taxon>
        <taxon>Prunus</taxon>
    </lineage>
</organism>
<dbReference type="Proteomes" id="UP000507222">
    <property type="component" value="Unassembled WGS sequence"/>
</dbReference>
<evidence type="ECO:0000313" key="3">
    <source>
        <dbReference type="Proteomes" id="UP000507222"/>
    </source>
</evidence>
<reference evidence="4" key="1">
    <citation type="journal article" date="2020" name="Genome Biol.">
        <title>Gamete binning: chromosome-level and haplotype-resolved genome assembly enabled by high-throughput single-cell sequencing of gamete genomes.</title>
        <authorList>
            <person name="Campoy J.A."/>
            <person name="Sun H."/>
            <person name="Goel M."/>
            <person name="Jiao W.-B."/>
            <person name="Folz-Donahue K."/>
            <person name="Wang N."/>
            <person name="Rubio M."/>
            <person name="Liu C."/>
            <person name="Kukat C."/>
            <person name="Ruiz D."/>
            <person name="Huettel B."/>
            <person name="Schneeberger K."/>
        </authorList>
    </citation>
    <scope>NUCLEOTIDE SEQUENCE [LARGE SCALE GENOMIC DNA]</scope>
    <source>
        <strain evidence="4">cv. Rojo Pasion</strain>
    </source>
</reference>
<dbReference type="Proteomes" id="UP000507245">
    <property type="component" value="Unassembled WGS sequence"/>
</dbReference>
<evidence type="ECO:0000313" key="1">
    <source>
        <dbReference type="EMBL" id="CAB4288059.1"/>
    </source>
</evidence>
<protein>
    <submittedName>
        <fullName evidence="1">Uncharacterized protein</fullName>
    </submittedName>
</protein>
<evidence type="ECO:0000313" key="2">
    <source>
        <dbReference type="EMBL" id="CAB4318428.1"/>
    </source>
</evidence>
<proteinExistence type="predicted"/>
<dbReference type="OrthoDB" id="1718524at2759"/>
<evidence type="ECO:0000313" key="4">
    <source>
        <dbReference type="Proteomes" id="UP000507245"/>
    </source>
</evidence>